<dbReference type="EMBL" id="CAUJNA010002635">
    <property type="protein sequence ID" value="CAJ1393704.1"/>
    <property type="molecule type" value="Genomic_DNA"/>
</dbReference>
<comment type="caution">
    <text evidence="3">The sequence shown here is derived from an EMBL/GenBank/DDBJ whole genome shotgun (WGS) entry which is preliminary data.</text>
</comment>
<feature type="compositionally biased region" description="Basic and acidic residues" evidence="2">
    <location>
        <begin position="43"/>
        <end position="55"/>
    </location>
</feature>
<keyword evidence="4" id="KW-1185">Reference proteome</keyword>
<feature type="region of interest" description="Disordered" evidence="2">
    <location>
        <begin position="118"/>
        <end position="137"/>
    </location>
</feature>
<accession>A0AA36IUD9</accession>
<name>A0AA36IUD9_9DINO</name>
<organism evidence="3 4">
    <name type="scientific">Effrenium voratum</name>
    <dbReference type="NCBI Taxonomy" id="2562239"/>
    <lineage>
        <taxon>Eukaryota</taxon>
        <taxon>Sar</taxon>
        <taxon>Alveolata</taxon>
        <taxon>Dinophyceae</taxon>
        <taxon>Suessiales</taxon>
        <taxon>Symbiodiniaceae</taxon>
        <taxon>Effrenium</taxon>
    </lineage>
</organism>
<keyword evidence="1" id="KW-0175">Coiled coil</keyword>
<reference evidence="3" key="1">
    <citation type="submission" date="2023-08" db="EMBL/GenBank/DDBJ databases">
        <authorList>
            <person name="Chen Y."/>
            <person name="Shah S."/>
            <person name="Dougan E. K."/>
            <person name="Thang M."/>
            <person name="Chan C."/>
        </authorList>
    </citation>
    <scope>NUCLEOTIDE SEQUENCE</scope>
</reference>
<proteinExistence type="predicted"/>
<feature type="region of interest" description="Disordered" evidence="2">
    <location>
        <begin position="1"/>
        <end position="83"/>
    </location>
</feature>
<feature type="compositionally biased region" description="Basic and acidic residues" evidence="2">
    <location>
        <begin position="1"/>
        <end position="13"/>
    </location>
</feature>
<evidence type="ECO:0000256" key="2">
    <source>
        <dbReference type="SAM" id="MobiDB-lite"/>
    </source>
</evidence>
<evidence type="ECO:0000256" key="1">
    <source>
        <dbReference type="SAM" id="Coils"/>
    </source>
</evidence>
<feature type="coiled-coil region" evidence="1">
    <location>
        <begin position="459"/>
        <end position="496"/>
    </location>
</feature>
<dbReference type="AlphaFoldDB" id="A0AA36IUD9"/>
<gene>
    <name evidence="3" type="ORF">EVOR1521_LOCUS18517</name>
</gene>
<feature type="compositionally biased region" description="Pro residues" evidence="2">
    <location>
        <begin position="691"/>
        <end position="700"/>
    </location>
</feature>
<protein>
    <submittedName>
        <fullName evidence="3">Uncharacterized protein</fullName>
    </submittedName>
</protein>
<evidence type="ECO:0000313" key="3">
    <source>
        <dbReference type="EMBL" id="CAJ1393704.1"/>
    </source>
</evidence>
<feature type="region of interest" description="Disordered" evidence="2">
    <location>
        <begin position="224"/>
        <end position="276"/>
    </location>
</feature>
<evidence type="ECO:0000313" key="4">
    <source>
        <dbReference type="Proteomes" id="UP001178507"/>
    </source>
</evidence>
<feature type="compositionally biased region" description="Low complexity" evidence="2">
    <location>
        <begin position="657"/>
        <end position="678"/>
    </location>
</feature>
<feature type="region of interest" description="Disordered" evidence="2">
    <location>
        <begin position="637"/>
        <end position="700"/>
    </location>
</feature>
<feature type="region of interest" description="Disordered" evidence="2">
    <location>
        <begin position="149"/>
        <end position="178"/>
    </location>
</feature>
<sequence>MDKEADDACREPWAEGPFARADPVEIGEGDDGLRAFAGGMLNGKEHGKKKEDTGRLVEPSPAAEVSADGNDVPKDAEAGETAEGVAEVELEQPQEPFADSPGSCRGIAIALADAHVPDADQPAATNGSKGAEATGATEAVEAVEAAEATEAAGTAEAAEATEAVEATEAAEAAEAAGAVEATEAAGAVEATEAAAAAEAAEALEDSLAAEAAALQADAASSFAASSPSSASNADFAEPETEGAAERAAESPEQAATAKPEEAETFPTEPTVSTVSDLEKALHRIDEDPAEVQTFQQGAAMVPETWEIAGRDRPPSPDAQMIRLTANDSQELPSETVLLPGESVHEPDLASFFEEVPLMPPASFFDDQELERLKSQAVAEATALLAWLTGAGSSRSLPEQEVFLQQQQEREEEEAEFRSRALRVARRQLWRDRAVRRKHARSPVVSPPAGELRSQLADMYEEKSTLLETIEERRAELANLQKQQQAVRSEIALWSQRVTELEAKAVDARLQAAPQACAGMLRAESMPVLVQSPPVRPNSWLPPWAAMPPPPVHIPAYTAPLQGLSSSPGRVQTVRSFTSPRQAWSPGGSLVLPPGPGHVMSPGSSLSLQPGSMSLPGGMQVRHYGMVRTANSFSAGQLPKAAAMSPSPLGQGGGYRPGLGLSASSPSPSSRAGSPVARAHMVTQVVRGASPRPSPSPLQQR</sequence>
<dbReference type="Proteomes" id="UP001178507">
    <property type="component" value="Unassembled WGS sequence"/>
</dbReference>